<dbReference type="EMBL" id="ANAH02000025">
    <property type="protein sequence ID" value="EPX58271.1"/>
    <property type="molecule type" value="Genomic_DNA"/>
</dbReference>
<evidence type="ECO:0000313" key="2">
    <source>
        <dbReference type="Proteomes" id="UP000011682"/>
    </source>
</evidence>
<keyword evidence="2" id="KW-1185">Reference proteome</keyword>
<gene>
    <name evidence="1" type="ORF">D187_004027</name>
</gene>
<reference evidence="1" key="1">
    <citation type="submission" date="2013-05" db="EMBL/GenBank/DDBJ databases">
        <title>Genome assembly of Cystobacter fuscus DSM 2262.</title>
        <authorList>
            <person name="Sharma G."/>
            <person name="Khatri I."/>
            <person name="Kaur C."/>
            <person name="Mayilraj S."/>
            <person name="Subramanian S."/>
        </authorList>
    </citation>
    <scope>NUCLEOTIDE SEQUENCE [LARGE SCALE GENOMIC DNA]</scope>
    <source>
        <strain evidence="1">DSM 2262</strain>
    </source>
</reference>
<accession>S9P501</accession>
<dbReference type="RefSeq" id="WP_002630478.1">
    <property type="nucleotide sequence ID" value="NZ_ANAH02000025.1"/>
</dbReference>
<dbReference type="AlphaFoldDB" id="S9P501"/>
<name>S9P501_CYSF2</name>
<dbReference type="Proteomes" id="UP000011682">
    <property type="component" value="Unassembled WGS sequence"/>
</dbReference>
<comment type="caution">
    <text evidence="1">The sequence shown here is derived from an EMBL/GenBank/DDBJ whole genome shotgun (WGS) entry which is preliminary data.</text>
</comment>
<evidence type="ECO:0000313" key="1">
    <source>
        <dbReference type="EMBL" id="EPX58271.1"/>
    </source>
</evidence>
<organism evidence="1 2">
    <name type="scientific">Cystobacter fuscus (strain ATCC 25194 / DSM 2262 / NBRC 100088 / M29)</name>
    <dbReference type="NCBI Taxonomy" id="1242864"/>
    <lineage>
        <taxon>Bacteria</taxon>
        <taxon>Pseudomonadati</taxon>
        <taxon>Myxococcota</taxon>
        <taxon>Myxococcia</taxon>
        <taxon>Myxococcales</taxon>
        <taxon>Cystobacterineae</taxon>
        <taxon>Archangiaceae</taxon>
        <taxon>Cystobacter</taxon>
    </lineage>
</organism>
<proteinExistence type="predicted"/>
<sequence length="61" mass="6671">MYEFRAAPGAAFETAFAALPVSLTDTVEGQGEAIEYDSTGTSYYTMSESPSPFKLKRVVRQ</sequence>
<protein>
    <submittedName>
        <fullName evidence="1">Cell wall surface anchor family protein</fullName>
    </submittedName>
</protein>